<proteinExistence type="predicted"/>
<dbReference type="GO" id="GO:0016301">
    <property type="term" value="F:kinase activity"/>
    <property type="evidence" value="ECO:0007669"/>
    <property type="project" value="UniProtKB-KW"/>
</dbReference>
<dbReference type="EMBL" id="BK016109">
    <property type="protein sequence ID" value="DAF95395.1"/>
    <property type="molecule type" value="Genomic_DNA"/>
</dbReference>
<reference evidence="1" key="1">
    <citation type="journal article" date="2021" name="Proc. Natl. Acad. Sci. U.S.A.">
        <title>A Catalog of Tens of Thousands of Viruses from Human Metagenomes Reveals Hidden Associations with Chronic Diseases.</title>
        <authorList>
            <person name="Tisza M.J."/>
            <person name="Buck C.B."/>
        </authorList>
    </citation>
    <scope>NUCLEOTIDE SEQUENCE</scope>
    <source>
        <strain evidence="1">CtCo31</strain>
    </source>
</reference>
<accession>A0A8S5ULU1</accession>
<dbReference type="InterPro" id="IPR027417">
    <property type="entry name" value="P-loop_NTPase"/>
</dbReference>
<dbReference type="InterPro" id="IPR048444">
    <property type="entry name" value="DNMK"/>
</dbReference>
<dbReference type="InterPro" id="IPR023191">
    <property type="entry name" value="DNMP_kinase_N"/>
</dbReference>
<dbReference type="Pfam" id="PF21448">
    <property type="entry name" value="DNMK"/>
    <property type="match status" value="1"/>
</dbReference>
<evidence type="ECO:0000313" key="1">
    <source>
        <dbReference type="EMBL" id="DAF95395.1"/>
    </source>
</evidence>
<organism evidence="1">
    <name type="scientific">Myoviridae sp. ctCo31</name>
    <dbReference type="NCBI Taxonomy" id="2825053"/>
    <lineage>
        <taxon>Viruses</taxon>
        <taxon>Duplodnaviria</taxon>
        <taxon>Heunggongvirae</taxon>
        <taxon>Uroviricota</taxon>
        <taxon>Caudoviricetes</taxon>
    </lineage>
</organism>
<protein>
    <submittedName>
        <fullName evidence="1">Deoxynucleoside monophosphate kinase</fullName>
    </submittedName>
</protein>
<sequence>MVIVLTGQKRTGKSTAADFFNKKGFKSVALADGFKRDLAFTIDRLKFLGKPFSYQDANGETEFDREEKIFSKFISEIIVQETYKRILCGDQKYYFVDDIIDEYFDSDERKMYSFRELMQITGTDIGCDEIDTQIWTKRTISEIIDSKDQNFIISDCRQDHELNAFRKLGFKVLHIKRDTTGIISKDFHVTERPLLIKDGDSVINNNGTLDEFYIKLNNFLNKE</sequence>
<keyword evidence="1" id="KW-0808">Transferase</keyword>
<keyword evidence="1" id="KW-0418">Kinase</keyword>
<dbReference type="SUPFAM" id="SSF52540">
    <property type="entry name" value="P-loop containing nucleoside triphosphate hydrolases"/>
    <property type="match status" value="1"/>
</dbReference>
<dbReference type="Gene3D" id="1.10.238.70">
    <property type="match status" value="1"/>
</dbReference>
<name>A0A8S5ULU1_9CAUD</name>
<dbReference type="Gene3D" id="3.40.50.300">
    <property type="entry name" value="P-loop containing nucleotide triphosphate hydrolases"/>
    <property type="match status" value="1"/>
</dbReference>